<feature type="compositionally biased region" description="Basic and acidic residues" evidence="1">
    <location>
        <begin position="72"/>
        <end position="83"/>
    </location>
</feature>
<dbReference type="AlphaFoldDB" id="A0A9P6BA35"/>
<dbReference type="Proteomes" id="UP000886523">
    <property type="component" value="Unassembled WGS sequence"/>
</dbReference>
<proteinExistence type="predicted"/>
<evidence type="ECO:0000313" key="2">
    <source>
        <dbReference type="EMBL" id="KAF9520518.1"/>
    </source>
</evidence>
<comment type="caution">
    <text evidence="2">The sequence shown here is derived from an EMBL/GenBank/DDBJ whole genome shotgun (WGS) entry which is preliminary data.</text>
</comment>
<protein>
    <submittedName>
        <fullName evidence="2">Uncharacterized protein</fullName>
    </submittedName>
</protein>
<evidence type="ECO:0000313" key="3">
    <source>
        <dbReference type="Proteomes" id="UP000886523"/>
    </source>
</evidence>
<feature type="compositionally biased region" description="Basic and acidic residues" evidence="1">
    <location>
        <begin position="99"/>
        <end position="109"/>
    </location>
</feature>
<name>A0A9P6BA35_9AGAM</name>
<organism evidence="2 3">
    <name type="scientific">Hydnum rufescens UP504</name>
    <dbReference type="NCBI Taxonomy" id="1448309"/>
    <lineage>
        <taxon>Eukaryota</taxon>
        <taxon>Fungi</taxon>
        <taxon>Dikarya</taxon>
        <taxon>Basidiomycota</taxon>
        <taxon>Agaricomycotina</taxon>
        <taxon>Agaricomycetes</taxon>
        <taxon>Cantharellales</taxon>
        <taxon>Hydnaceae</taxon>
        <taxon>Hydnum</taxon>
    </lineage>
</organism>
<keyword evidence="3" id="KW-1185">Reference proteome</keyword>
<evidence type="ECO:0000256" key="1">
    <source>
        <dbReference type="SAM" id="MobiDB-lite"/>
    </source>
</evidence>
<reference evidence="2" key="1">
    <citation type="journal article" date="2020" name="Nat. Commun.">
        <title>Large-scale genome sequencing of mycorrhizal fungi provides insights into the early evolution of symbiotic traits.</title>
        <authorList>
            <person name="Miyauchi S."/>
            <person name="Kiss E."/>
            <person name="Kuo A."/>
            <person name="Drula E."/>
            <person name="Kohler A."/>
            <person name="Sanchez-Garcia M."/>
            <person name="Morin E."/>
            <person name="Andreopoulos B."/>
            <person name="Barry K.W."/>
            <person name="Bonito G."/>
            <person name="Buee M."/>
            <person name="Carver A."/>
            <person name="Chen C."/>
            <person name="Cichocki N."/>
            <person name="Clum A."/>
            <person name="Culley D."/>
            <person name="Crous P.W."/>
            <person name="Fauchery L."/>
            <person name="Girlanda M."/>
            <person name="Hayes R.D."/>
            <person name="Keri Z."/>
            <person name="LaButti K."/>
            <person name="Lipzen A."/>
            <person name="Lombard V."/>
            <person name="Magnuson J."/>
            <person name="Maillard F."/>
            <person name="Murat C."/>
            <person name="Nolan M."/>
            <person name="Ohm R.A."/>
            <person name="Pangilinan J."/>
            <person name="Pereira M.F."/>
            <person name="Perotto S."/>
            <person name="Peter M."/>
            <person name="Pfister S."/>
            <person name="Riley R."/>
            <person name="Sitrit Y."/>
            <person name="Stielow J.B."/>
            <person name="Szollosi G."/>
            <person name="Zifcakova L."/>
            <person name="Stursova M."/>
            <person name="Spatafora J.W."/>
            <person name="Tedersoo L."/>
            <person name="Vaario L.M."/>
            <person name="Yamada A."/>
            <person name="Yan M."/>
            <person name="Wang P."/>
            <person name="Xu J."/>
            <person name="Bruns T."/>
            <person name="Baldrian P."/>
            <person name="Vilgalys R."/>
            <person name="Dunand C."/>
            <person name="Henrissat B."/>
            <person name="Grigoriev I.V."/>
            <person name="Hibbett D."/>
            <person name="Nagy L.G."/>
            <person name="Martin F.M."/>
        </authorList>
    </citation>
    <scope>NUCLEOTIDE SEQUENCE</scope>
    <source>
        <strain evidence="2">UP504</strain>
    </source>
</reference>
<feature type="region of interest" description="Disordered" evidence="1">
    <location>
        <begin position="30"/>
        <end position="112"/>
    </location>
</feature>
<dbReference type="EMBL" id="MU128911">
    <property type="protein sequence ID" value="KAF9520518.1"/>
    <property type="molecule type" value="Genomic_DNA"/>
</dbReference>
<gene>
    <name evidence="2" type="ORF">BS47DRAFT_638652</name>
</gene>
<accession>A0A9P6BA35</accession>
<sequence length="151" mass="17315">MSRLQYGNHASQSPQVSARDNLRQYAHTPISHSYDAQWRSQHRPASSLAPKDMPPPPIPYEQSHLARLNPHARLEEPAQKHLDTPVFSSSRRSGPADTGHPHLMPEHRSNQSGQRSFSLARWQFFAIEIWRQDSTTHCRCCCSYYISTSCH</sequence>